<keyword evidence="8" id="KW-1185">Reference proteome</keyword>
<proteinExistence type="inferred from homology"/>
<gene>
    <name evidence="7" type="ORF">C8P66_103222</name>
</gene>
<evidence type="ECO:0000256" key="3">
    <source>
        <dbReference type="ARBA" id="ARBA00022729"/>
    </source>
</evidence>
<dbReference type="EMBL" id="QKYU01000003">
    <property type="protein sequence ID" value="PZW49195.1"/>
    <property type="molecule type" value="Genomic_DNA"/>
</dbReference>
<keyword evidence="5" id="KW-0998">Cell outer membrane</keyword>
<accession>A0A2W7JAM5</accession>
<keyword evidence="3 6" id="KW-0732">Signal</keyword>
<evidence type="ECO:0000313" key="7">
    <source>
        <dbReference type="EMBL" id="PZW49195.1"/>
    </source>
</evidence>
<dbReference type="AlphaFoldDB" id="A0A2W7JAM5"/>
<evidence type="ECO:0000256" key="1">
    <source>
        <dbReference type="ARBA" id="ARBA00004442"/>
    </source>
</evidence>
<comment type="similarity">
    <text evidence="2">Belongs to the MipA/OmpV family.</text>
</comment>
<evidence type="ECO:0000256" key="2">
    <source>
        <dbReference type="ARBA" id="ARBA00005722"/>
    </source>
</evidence>
<organism evidence="7 8">
    <name type="scientific">Humitalea rosea</name>
    <dbReference type="NCBI Taxonomy" id="990373"/>
    <lineage>
        <taxon>Bacteria</taxon>
        <taxon>Pseudomonadati</taxon>
        <taxon>Pseudomonadota</taxon>
        <taxon>Alphaproteobacteria</taxon>
        <taxon>Acetobacterales</taxon>
        <taxon>Roseomonadaceae</taxon>
        <taxon>Humitalea</taxon>
    </lineage>
</organism>
<dbReference type="PANTHER" id="PTHR38776:SF1">
    <property type="entry name" value="MLTA-INTERACTING PROTEIN-RELATED"/>
    <property type="match status" value="1"/>
</dbReference>
<dbReference type="Proteomes" id="UP000249688">
    <property type="component" value="Unassembled WGS sequence"/>
</dbReference>
<evidence type="ECO:0000256" key="4">
    <source>
        <dbReference type="ARBA" id="ARBA00023136"/>
    </source>
</evidence>
<reference evidence="7 8" key="1">
    <citation type="submission" date="2018-06" db="EMBL/GenBank/DDBJ databases">
        <title>Genomic Encyclopedia of Archaeal and Bacterial Type Strains, Phase II (KMG-II): from individual species to whole genera.</title>
        <authorList>
            <person name="Goeker M."/>
        </authorList>
    </citation>
    <scope>NUCLEOTIDE SEQUENCE [LARGE SCALE GENOMIC DNA]</scope>
    <source>
        <strain evidence="7 8">DSM 24525</strain>
    </source>
</reference>
<comment type="subcellular location">
    <subcellularLocation>
        <location evidence="1">Cell outer membrane</location>
    </subcellularLocation>
</comment>
<name>A0A2W7JAM5_9PROT</name>
<evidence type="ECO:0000256" key="6">
    <source>
        <dbReference type="SAM" id="SignalP"/>
    </source>
</evidence>
<keyword evidence="4" id="KW-0472">Membrane</keyword>
<dbReference type="GO" id="GO:0009279">
    <property type="term" value="C:cell outer membrane"/>
    <property type="evidence" value="ECO:0007669"/>
    <property type="project" value="UniProtKB-SubCell"/>
</dbReference>
<evidence type="ECO:0000256" key="5">
    <source>
        <dbReference type="ARBA" id="ARBA00023237"/>
    </source>
</evidence>
<protein>
    <submittedName>
        <fullName evidence="7">Outer membrane scaffolding protein for murein synthesis (MipA/OmpV family)</fullName>
    </submittedName>
</protein>
<comment type="caution">
    <text evidence="7">The sequence shown here is derived from an EMBL/GenBank/DDBJ whole genome shotgun (WGS) entry which is preliminary data.</text>
</comment>
<sequence>MLPRATLLLALLAVVPAHAEDALPAHAEDALPAHAEDALPAHAEDALPALSLSLGGGVAASPAYRGGGAVRLSPSPYVSGSIGEALEVDSLDGVRLRLLHLEGLNLGGLSAGAFGRYSAGRSVHDLPARLRGLGGLGDTVELGGYVTYEAGPLTLDTIAVQDATRGGGGAALESRLTLGIPIGDPARQQGFEIGPFVQLADRAGLRRDFGVDAAQSAATGLAAFSPRAGAGMAGIEGFASLPLAAGWSLRGFVQWGRLVGDAAASPIVRGGGAREQLSGGAFLVFTPWGPAR</sequence>
<feature type="chain" id="PRO_5015845001" evidence="6">
    <location>
        <begin position="20"/>
        <end position="292"/>
    </location>
</feature>
<dbReference type="InterPro" id="IPR010583">
    <property type="entry name" value="MipA"/>
</dbReference>
<dbReference type="Pfam" id="PF06629">
    <property type="entry name" value="MipA"/>
    <property type="match status" value="1"/>
</dbReference>
<dbReference type="PANTHER" id="PTHR38776">
    <property type="entry name" value="MLTA-INTERACTING PROTEIN-RELATED"/>
    <property type="match status" value="1"/>
</dbReference>
<dbReference type="OrthoDB" id="5462484at2"/>
<feature type="signal peptide" evidence="6">
    <location>
        <begin position="1"/>
        <end position="19"/>
    </location>
</feature>
<dbReference type="RefSeq" id="WP_111396895.1">
    <property type="nucleotide sequence ID" value="NZ_QKYU01000003.1"/>
</dbReference>
<evidence type="ECO:0000313" key="8">
    <source>
        <dbReference type="Proteomes" id="UP000249688"/>
    </source>
</evidence>